<accession>A0A8J3MBP8</accession>
<protein>
    <recommendedName>
        <fullName evidence="1">DUF7065 domain-containing protein</fullName>
    </recommendedName>
</protein>
<reference evidence="2" key="2">
    <citation type="submission" date="2020-09" db="EMBL/GenBank/DDBJ databases">
        <authorList>
            <person name="Sun Q."/>
            <person name="Kim S."/>
        </authorList>
    </citation>
    <scope>NUCLEOTIDE SEQUENCE</scope>
    <source>
        <strain evidence="2">KCTC 42650</strain>
    </source>
</reference>
<name>A0A8J3MBP8_9RHOB</name>
<dbReference type="AlphaFoldDB" id="A0A8J3MBP8"/>
<evidence type="ECO:0000313" key="3">
    <source>
        <dbReference type="Proteomes" id="UP000626220"/>
    </source>
</evidence>
<gene>
    <name evidence="2" type="ORF">GCM10017056_43050</name>
</gene>
<dbReference type="EMBL" id="BNCJ01000019">
    <property type="protein sequence ID" value="GHF67199.1"/>
    <property type="molecule type" value="Genomic_DNA"/>
</dbReference>
<sequence>MTVHDKPAVVPEDDNFHFDVLGDKWWMTETAWFSFCKPEIGLGGWLYNMFRPNIGTVSGGCWIWEPGAHQPWEVPYYSNLTAMPLDRDADLRDVTLRNGVSIRMLEPLKKYHLTFKDPMGFEDRGLIALDLTFDAVMPPRPMSKNDGSFQKLTHFDQFGHVTGTIRLHGEDIDIDCYAIRDRSWGPRPEHRPGQSAYVSGISDPSRCFLVVTKWNDPDYAITNGFFTLDGTTANVVSGQRRVTRDADGVVETITVEGRDDLGRELHAEGRRLSGIIINRHSFVDSNGLIEWTINGVTGHGEDQDMWPVHNWTRHRGKGRMGSRT</sequence>
<keyword evidence="3" id="KW-1185">Reference proteome</keyword>
<reference evidence="2" key="1">
    <citation type="journal article" date="2014" name="Int. J. Syst. Evol. Microbiol.">
        <title>Complete genome sequence of Corynebacterium casei LMG S-19264T (=DSM 44701T), isolated from a smear-ripened cheese.</title>
        <authorList>
            <consortium name="US DOE Joint Genome Institute (JGI-PGF)"/>
            <person name="Walter F."/>
            <person name="Albersmeier A."/>
            <person name="Kalinowski J."/>
            <person name="Ruckert C."/>
        </authorList>
    </citation>
    <scope>NUCLEOTIDE SEQUENCE</scope>
    <source>
        <strain evidence="2">KCTC 42650</strain>
    </source>
</reference>
<dbReference type="Proteomes" id="UP000626220">
    <property type="component" value="Unassembled WGS sequence"/>
</dbReference>
<feature type="domain" description="DUF7065" evidence="1">
    <location>
        <begin position="126"/>
        <end position="187"/>
    </location>
</feature>
<evidence type="ECO:0000259" key="1">
    <source>
        <dbReference type="Pfam" id="PF23213"/>
    </source>
</evidence>
<comment type="caution">
    <text evidence="2">The sequence shown here is derived from an EMBL/GenBank/DDBJ whole genome shotgun (WGS) entry which is preliminary data.</text>
</comment>
<dbReference type="SUPFAM" id="SSF159245">
    <property type="entry name" value="AttH-like"/>
    <property type="match status" value="1"/>
</dbReference>
<dbReference type="InterPro" id="IPR055493">
    <property type="entry name" value="DUF7065"/>
</dbReference>
<organism evidence="2 3">
    <name type="scientific">Seohaeicola zhoushanensis</name>
    <dbReference type="NCBI Taxonomy" id="1569283"/>
    <lineage>
        <taxon>Bacteria</taxon>
        <taxon>Pseudomonadati</taxon>
        <taxon>Pseudomonadota</taxon>
        <taxon>Alphaproteobacteria</taxon>
        <taxon>Rhodobacterales</taxon>
        <taxon>Roseobacteraceae</taxon>
        <taxon>Seohaeicola</taxon>
    </lineage>
</organism>
<proteinExistence type="predicted"/>
<dbReference type="Pfam" id="PF23213">
    <property type="entry name" value="DUF7065"/>
    <property type="match status" value="1"/>
</dbReference>
<dbReference type="RefSeq" id="WP_189682192.1">
    <property type="nucleotide sequence ID" value="NZ_BNCJ01000019.1"/>
</dbReference>
<evidence type="ECO:0000313" key="2">
    <source>
        <dbReference type="EMBL" id="GHF67199.1"/>
    </source>
</evidence>